<evidence type="ECO:0000256" key="1">
    <source>
        <dbReference type="SAM" id="Phobius"/>
    </source>
</evidence>
<keyword evidence="1" id="KW-1133">Transmembrane helix</keyword>
<feature type="transmembrane region" description="Helical" evidence="1">
    <location>
        <begin position="48"/>
        <end position="67"/>
    </location>
</feature>
<proteinExistence type="predicted"/>
<sequence length="76" mass="8015">MRGLNPAQRECLSMNPLVPLGILFLLPLTAIGLVLYTDTGILPELFYAAVKTSVILIIVGGAISFAASKLAERSNG</sequence>
<protein>
    <submittedName>
        <fullName evidence="2">Uncharacterized protein</fullName>
    </submittedName>
</protein>
<keyword evidence="3" id="KW-1185">Reference proteome</keyword>
<keyword evidence="1" id="KW-0812">Transmembrane</keyword>
<reference evidence="3" key="1">
    <citation type="journal article" date="2019" name="Int. J. Syst. Evol. Microbiol.">
        <title>The Global Catalogue of Microorganisms (GCM) 10K type strain sequencing project: providing services to taxonomists for standard genome sequencing and annotation.</title>
        <authorList>
            <consortium name="The Broad Institute Genomics Platform"/>
            <consortium name="The Broad Institute Genome Sequencing Center for Infectious Disease"/>
            <person name="Wu L."/>
            <person name="Ma J."/>
        </authorList>
    </citation>
    <scope>NUCLEOTIDE SEQUENCE [LARGE SCALE GENOMIC DNA]</scope>
    <source>
        <strain evidence="3">NBRC 107710</strain>
    </source>
</reference>
<gene>
    <name evidence="2" type="ORF">GCM10007884_11060</name>
</gene>
<dbReference type="EMBL" id="BSPG01000003">
    <property type="protein sequence ID" value="GLS43121.1"/>
    <property type="molecule type" value="Genomic_DNA"/>
</dbReference>
<keyword evidence="1" id="KW-0472">Membrane</keyword>
<evidence type="ECO:0000313" key="2">
    <source>
        <dbReference type="EMBL" id="GLS43121.1"/>
    </source>
</evidence>
<organism evidence="2 3">
    <name type="scientific">Methylobacterium brachythecii</name>
    <dbReference type="NCBI Taxonomy" id="1176177"/>
    <lineage>
        <taxon>Bacteria</taxon>
        <taxon>Pseudomonadati</taxon>
        <taxon>Pseudomonadota</taxon>
        <taxon>Alphaproteobacteria</taxon>
        <taxon>Hyphomicrobiales</taxon>
        <taxon>Methylobacteriaceae</taxon>
        <taxon>Methylobacterium</taxon>
    </lineage>
</organism>
<accession>A0ABQ6D063</accession>
<evidence type="ECO:0000313" key="3">
    <source>
        <dbReference type="Proteomes" id="UP001156881"/>
    </source>
</evidence>
<name>A0ABQ6D063_9HYPH</name>
<dbReference type="Proteomes" id="UP001156881">
    <property type="component" value="Unassembled WGS sequence"/>
</dbReference>
<feature type="transmembrane region" description="Helical" evidence="1">
    <location>
        <begin position="12"/>
        <end position="36"/>
    </location>
</feature>
<comment type="caution">
    <text evidence="2">The sequence shown here is derived from an EMBL/GenBank/DDBJ whole genome shotgun (WGS) entry which is preliminary data.</text>
</comment>